<dbReference type="GO" id="GO:0016020">
    <property type="term" value="C:membrane"/>
    <property type="evidence" value="ECO:0007669"/>
    <property type="project" value="InterPro"/>
</dbReference>
<keyword evidence="1" id="KW-0812">Transmembrane</keyword>
<feature type="transmembrane region" description="Helical" evidence="1">
    <location>
        <begin position="12"/>
        <end position="30"/>
    </location>
</feature>
<dbReference type="OrthoDB" id="6474464at2759"/>
<sequence>MASASLNSSQAGRISIAIVAAIILLKLFFLPSSSAPSHSTVSTSYSSRHTSWRPSLSKLKLPSWSKSTEKLTSLGFLPLSPAVESLCAHYRWVPFADRYHRRKIYDFVVIHDVSELETLGLRMAEMGDGVDWFVVIERAVGNGEGGESVRYVSENMGMFEKASREKMVVAVLNETHVPSSSLGERLEGDRLRDAIARDAALEQVLPVLQDEMIPTHGDILISGDVDEIIRPEVLTAMRNCDMPAHVRLWTRGYFYSFQWLVGGIGSGSSGDAGQASVTDGGEPAYEQQHHLDATIFTGFKSTLRPSVIRDSNQKPNTNIHAAGWRCRFCFSSIQDIISNIASGTSAASSAPEDLVGVGAVIDPVQILQRVRAGFDITGRERELYRVDNNKDVPGAVVRDGAKYGYMLDRDAEDGNFVDAWEVMELYEQKGAS</sequence>
<dbReference type="Proteomes" id="UP000038010">
    <property type="component" value="Unassembled WGS sequence"/>
</dbReference>
<reference evidence="2 3" key="1">
    <citation type="submission" date="2015-06" db="EMBL/GenBank/DDBJ databases">
        <title>Draft genome of the ant-associated black yeast Phialophora attae CBS 131958.</title>
        <authorList>
            <person name="Moreno L.F."/>
            <person name="Stielow B.J."/>
            <person name="de Hoog S."/>
            <person name="Vicente V.A."/>
            <person name="Weiss V.A."/>
            <person name="de Vries M."/>
            <person name="Cruz L.M."/>
            <person name="Souza E.M."/>
        </authorList>
    </citation>
    <scope>NUCLEOTIDE SEQUENCE [LARGE SCALE GENOMIC DNA]</scope>
    <source>
        <strain evidence="2 3">CBS 131958</strain>
    </source>
</reference>
<dbReference type="PANTHER" id="PTHR12224">
    <property type="entry name" value="BETA-1,4-MANNOSYL-GLYCOPROTEIN BETA-1,4-N-ACETYLGLUCOSAMINYL-TRANSFERASE"/>
    <property type="match status" value="1"/>
</dbReference>
<dbReference type="PANTHER" id="PTHR12224:SF0">
    <property type="entry name" value="BETA-1,4-MANNOSYL-GLYCOPROTEIN 4-BETA-N-ACETYLGLUCOSAMINYLTRANSFERASE"/>
    <property type="match status" value="1"/>
</dbReference>
<dbReference type="RefSeq" id="XP_018002275.1">
    <property type="nucleotide sequence ID" value="XM_018150184.1"/>
</dbReference>
<evidence type="ECO:0000313" key="3">
    <source>
        <dbReference type="Proteomes" id="UP000038010"/>
    </source>
</evidence>
<dbReference type="VEuPathDB" id="FungiDB:AB675_9632"/>
<dbReference type="Pfam" id="PF04724">
    <property type="entry name" value="Glyco_transf_17"/>
    <property type="match status" value="1"/>
</dbReference>
<protein>
    <recommendedName>
        <fullName evidence="4">Beta-1,4-mannosyl-glycoprotein 4-beta-N-acetylglucosaminyltransferase</fullName>
    </recommendedName>
</protein>
<organism evidence="2 3">
    <name type="scientific">Cyphellophora attinorum</name>
    <dbReference type="NCBI Taxonomy" id="1664694"/>
    <lineage>
        <taxon>Eukaryota</taxon>
        <taxon>Fungi</taxon>
        <taxon>Dikarya</taxon>
        <taxon>Ascomycota</taxon>
        <taxon>Pezizomycotina</taxon>
        <taxon>Eurotiomycetes</taxon>
        <taxon>Chaetothyriomycetidae</taxon>
        <taxon>Chaetothyriales</taxon>
        <taxon>Cyphellophoraceae</taxon>
        <taxon>Cyphellophora</taxon>
    </lineage>
</organism>
<dbReference type="GeneID" id="28742064"/>
<evidence type="ECO:0008006" key="4">
    <source>
        <dbReference type="Google" id="ProtNLM"/>
    </source>
</evidence>
<dbReference type="AlphaFoldDB" id="A0A0N1P2E5"/>
<comment type="caution">
    <text evidence="2">The sequence shown here is derived from an EMBL/GenBank/DDBJ whole genome shotgun (WGS) entry which is preliminary data.</text>
</comment>
<dbReference type="STRING" id="1664694.A0A0N1P2E5"/>
<gene>
    <name evidence="2" type="ORF">AB675_9632</name>
</gene>
<evidence type="ECO:0000313" key="2">
    <source>
        <dbReference type="EMBL" id="KPI42312.1"/>
    </source>
</evidence>
<accession>A0A0N1P2E5</accession>
<keyword evidence="1" id="KW-0472">Membrane</keyword>
<proteinExistence type="predicted"/>
<evidence type="ECO:0000256" key="1">
    <source>
        <dbReference type="SAM" id="Phobius"/>
    </source>
</evidence>
<dbReference type="InterPro" id="IPR006813">
    <property type="entry name" value="Glyco_trans_17"/>
</dbReference>
<keyword evidence="1" id="KW-1133">Transmembrane helix</keyword>
<keyword evidence="3" id="KW-1185">Reference proteome</keyword>
<name>A0A0N1P2E5_9EURO</name>
<dbReference type="EMBL" id="LFJN01000007">
    <property type="protein sequence ID" value="KPI42312.1"/>
    <property type="molecule type" value="Genomic_DNA"/>
</dbReference>
<dbReference type="GO" id="GO:0003830">
    <property type="term" value="F:beta-1,4-mannosylglycoprotein 4-beta-N-acetylglucosaminyltransferase activity"/>
    <property type="evidence" value="ECO:0007669"/>
    <property type="project" value="InterPro"/>
</dbReference>
<dbReference type="GO" id="GO:0006044">
    <property type="term" value="P:N-acetylglucosamine metabolic process"/>
    <property type="evidence" value="ECO:0007669"/>
    <property type="project" value="TreeGrafter"/>
</dbReference>